<name>A0AAN7QQX2_TRANT</name>
<evidence type="ECO:0000313" key="3">
    <source>
        <dbReference type="Proteomes" id="UP001346149"/>
    </source>
</evidence>
<gene>
    <name evidence="2" type="ORF">SAY86_010212</name>
</gene>
<dbReference type="AlphaFoldDB" id="A0AAN7QQX2"/>
<sequence length="113" mass="11931">MSGRFLDHGRDSISGGWGHVSATNWGQCGSCANVIDIHAPASIRDFEAISARRQMWNPTVGGGGRGGIEGPISGAPRATLKRKYDGSGFYDRGGRVSVSDSSATLNLEPRRAI</sequence>
<dbReference type="EMBL" id="JAXQNO010000019">
    <property type="protein sequence ID" value="KAK4775277.1"/>
    <property type="molecule type" value="Genomic_DNA"/>
</dbReference>
<reference evidence="2 3" key="1">
    <citation type="journal article" date="2023" name="Hortic Res">
        <title>Pangenome of water caltrop reveals structural variations and asymmetric subgenome divergence after allopolyploidization.</title>
        <authorList>
            <person name="Zhang X."/>
            <person name="Chen Y."/>
            <person name="Wang L."/>
            <person name="Yuan Y."/>
            <person name="Fang M."/>
            <person name="Shi L."/>
            <person name="Lu R."/>
            <person name="Comes H.P."/>
            <person name="Ma Y."/>
            <person name="Chen Y."/>
            <person name="Huang G."/>
            <person name="Zhou Y."/>
            <person name="Zheng Z."/>
            <person name="Qiu Y."/>
        </authorList>
    </citation>
    <scope>NUCLEOTIDE SEQUENCE [LARGE SCALE GENOMIC DNA]</scope>
    <source>
        <strain evidence="2">F231</strain>
    </source>
</reference>
<organism evidence="2 3">
    <name type="scientific">Trapa natans</name>
    <name type="common">Water chestnut</name>
    <dbReference type="NCBI Taxonomy" id="22666"/>
    <lineage>
        <taxon>Eukaryota</taxon>
        <taxon>Viridiplantae</taxon>
        <taxon>Streptophyta</taxon>
        <taxon>Embryophyta</taxon>
        <taxon>Tracheophyta</taxon>
        <taxon>Spermatophyta</taxon>
        <taxon>Magnoliopsida</taxon>
        <taxon>eudicotyledons</taxon>
        <taxon>Gunneridae</taxon>
        <taxon>Pentapetalae</taxon>
        <taxon>rosids</taxon>
        <taxon>malvids</taxon>
        <taxon>Myrtales</taxon>
        <taxon>Lythraceae</taxon>
        <taxon>Trapa</taxon>
    </lineage>
</organism>
<evidence type="ECO:0000313" key="2">
    <source>
        <dbReference type="EMBL" id="KAK4775277.1"/>
    </source>
</evidence>
<proteinExistence type="predicted"/>
<keyword evidence="3" id="KW-1185">Reference proteome</keyword>
<evidence type="ECO:0000256" key="1">
    <source>
        <dbReference type="SAM" id="MobiDB-lite"/>
    </source>
</evidence>
<protein>
    <submittedName>
        <fullName evidence="2">Uncharacterized protein</fullName>
    </submittedName>
</protein>
<comment type="caution">
    <text evidence="2">The sequence shown here is derived from an EMBL/GenBank/DDBJ whole genome shotgun (WGS) entry which is preliminary data.</text>
</comment>
<accession>A0AAN7QQX2</accession>
<feature type="region of interest" description="Disordered" evidence="1">
    <location>
        <begin position="91"/>
        <end position="113"/>
    </location>
</feature>
<dbReference type="Proteomes" id="UP001346149">
    <property type="component" value="Unassembled WGS sequence"/>
</dbReference>